<evidence type="ECO:0000313" key="2">
    <source>
        <dbReference type="EMBL" id="KAK2557007.1"/>
    </source>
</evidence>
<organism evidence="2 3">
    <name type="scientific">Acropora cervicornis</name>
    <name type="common">Staghorn coral</name>
    <dbReference type="NCBI Taxonomy" id="6130"/>
    <lineage>
        <taxon>Eukaryota</taxon>
        <taxon>Metazoa</taxon>
        <taxon>Cnidaria</taxon>
        <taxon>Anthozoa</taxon>
        <taxon>Hexacorallia</taxon>
        <taxon>Scleractinia</taxon>
        <taxon>Astrocoeniina</taxon>
        <taxon>Acroporidae</taxon>
        <taxon>Acropora</taxon>
    </lineage>
</organism>
<reference evidence="2" key="1">
    <citation type="journal article" date="2023" name="G3 (Bethesda)">
        <title>Whole genome assembly and annotation of the endangered Caribbean coral Acropora cervicornis.</title>
        <authorList>
            <person name="Selwyn J.D."/>
            <person name="Vollmer S.V."/>
        </authorList>
    </citation>
    <scope>NUCLEOTIDE SEQUENCE</scope>
    <source>
        <strain evidence="2">K2</strain>
    </source>
</reference>
<gene>
    <name evidence="2" type="ORF">P5673_020854</name>
</gene>
<dbReference type="Proteomes" id="UP001249851">
    <property type="component" value="Unassembled WGS sequence"/>
</dbReference>
<feature type="compositionally biased region" description="Polar residues" evidence="1">
    <location>
        <begin position="82"/>
        <end position="94"/>
    </location>
</feature>
<name>A0AAD9Q943_ACRCE</name>
<accession>A0AAD9Q943</accession>
<sequence length="94" mass="10847">MQQMSMSMLQVAQGFTHSIEVLARAMVNKPSQPQYQHPPYLPTEMSAQERMHGPVHPTGYSQINTSYQEQVYRYDHEDSETGMDNTSNQQFHSL</sequence>
<protein>
    <submittedName>
        <fullName evidence="2">Uncharacterized protein</fullName>
    </submittedName>
</protein>
<reference evidence="2" key="2">
    <citation type="journal article" date="2023" name="Science">
        <title>Genomic signatures of disease resistance in endangered staghorn corals.</title>
        <authorList>
            <person name="Vollmer S.V."/>
            <person name="Selwyn J.D."/>
            <person name="Despard B.A."/>
            <person name="Roesel C.L."/>
        </authorList>
    </citation>
    <scope>NUCLEOTIDE SEQUENCE</scope>
    <source>
        <strain evidence="2">K2</strain>
    </source>
</reference>
<evidence type="ECO:0000313" key="3">
    <source>
        <dbReference type="Proteomes" id="UP001249851"/>
    </source>
</evidence>
<evidence type="ECO:0000256" key="1">
    <source>
        <dbReference type="SAM" id="MobiDB-lite"/>
    </source>
</evidence>
<proteinExistence type="predicted"/>
<dbReference type="AlphaFoldDB" id="A0AAD9Q943"/>
<comment type="caution">
    <text evidence="2">The sequence shown here is derived from an EMBL/GenBank/DDBJ whole genome shotgun (WGS) entry which is preliminary data.</text>
</comment>
<dbReference type="EMBL" id="JARQWQ010000052">
    <property type="protein sequence ID" value="KAK2557007.1"/>
    <property type="molecule type" value="Genomic_DNA"/>
</dbReference>
<feature type="region of interest" description="Disordered" evidence="1">
    <location>
        <begin position="74"/>
        <end position="94"/>
    </location>
</feature>
<keyword evidence="3" id="KW-1185">Reference proteome</keyword>